<comment type="similarity">
    <text evidence="2">Belongs to the cyclic nucleotide phosphodiesterase family. PDE4 subfamily.</text>
</comment>
<evidence type="ECO:0000256" key="2">
    <source>
        <dbReference type="ARBA" id="ARBA00009517"/>
    </source>
</evidence>
<dbReference type="EC" id="3.1.4.-" evidence="10"/>
<feature type="transmembrane region" description="Helical" evidence="12">
    <location>
        <begin position="235"/>
        <end position="253"/>
    </location>
</feature>
<evidence type="ECO:0000313" key="14">
    <source>
        <dbReference type="Ensembl" id="ENSTGUP00000037290.1"/>
    </source>
</evidence>
<evidence type="ECO:0000256" key="6">
    <source>
        <dbReference type="ARBA" id="ARBA00033681"/>
    </source>
</evidence>
<dbReference type="PANTHER" id="PTHR11347">
    <property type="entry name" value="CYCLIC NUCLEOTIDE PHOSPHODIESTERASE"/>
    <property type="match status" value="1"/>
</dbReference>
<keyword evidence="12" id="KW-0472">Membrane</keyword>
<dbReference type="SUPFAM" id="SSF109604">
    <property type="entry name" value="HD-domain/PDEase-like"/>
    <property type="match status" value="1"/>
</dbReference>
<feature type="compositionally biased region" description="Basic and acidic residues" evidence="11">
    <location>
        <begin position="758"/>
        <end position="767"/>
    </location>
</feature>
<dbReference type="InParanoid" id="A0A674HRZ5"/>
<feature type="compositionally biased region" description="Low complexity" evidence="11">
    <location>
        <begin position="639"/>
        <end position="656"/>
    </location>
</feature>
<dbReference type="SMART" id="SM00471">
    <property type="entry name" value="HDc"/>
    <property type="match status" value="1"/>
</dbReference>
<feature type="transmembrane region" description="Helical" evidence="12">
    <location>
        <begin position="124"/>
        <end position="150"/>
    </location>
</feature>
<keyword evidence="12" id="KW-0812">Transmembrane</keyword>
<dbReference type="Ensembl" id="ENSTGUT00000024098.1">
    <property type="protein sequence ID" value="ENSTGUP00000037290.1"/>
    <property type="gene ID" value="ENSTGUG00000021085.1"/>
</dbReference>
<proteinExistence type="inferred from homology"/>
<keyword evidence="3 9" id="KW-0479">Metal-binding</keyword>
<feature type="binding site" evidence="9">
    <location>
        <position position="377"/>
    </location>
    <ligand>
        <name>Zn(2+)</name>
        <dbReference type="ChEBI" id="CHEBI:29105"/>
        <label>1</label>
    </ligand>
</feature>
<keyword evidence="15" id="KW-1185">Reference proteome</keyword>
<feature type="compositionally biased region" description="Pro residues" evidence="11">
    <location>
        <begin position="1"/>
        <end position="14"/>
    </location>
</feature>
<feature type="region of interest" description="Disordered" evidence="11">
    <location>
        <begin position="1"/>
        <end position="85"/>
    </location>
</feature>
<dbReference type="PROSITE" id="PS51845">
    <property type="entry name" value="PDEASE_I_2"/>
    <property type="match status" value="1"/>
</dbReference>
<dbReference type="InterPro" id="IPR023174">
    <property type="entry name" value="PDEase_CS"/>
</dbReference>
<sequence>GPPRAPQDPRPCLCPPDKQPEVEIPSPGPPEREKRRRPPPGPGGGGGSGAAPRLQPPARAPLRRGDRPGGAAGQGAGQPQPVGPEHLPRVRVLQQPLPQLHHVHRLPGDPKAAHFGGPGRCGALWGGVGCVGCIPGVFGCILGVFPVYFGCVSGAFQPHSGCLLDVFWAHSQCILGVFWVHSWCISGAFWVYFGCISGIFPVYSQSVLGTLRVYFGHIPGVFLVHSQNILGIFRVYFSAFWVYFGCISGIFPVHSQSVLGTLRVYPGHVPGASPVTPGAPGDPRCPRCLPGASPVTPGAPVPQERDLVRAFGIPERALLGYARALERHYHPEVAYHNSLHAADVLQSTHVLLATPALQDVFTDLEVLAALFAAAIHDVDHPGVSNQFLINTNSELALLYNDESVLENHHLAVGFKLLQERDCDIFQNLSRRQRQALRQMVIDMVLATDMSKHMSLLADLKTMVETRKVTSSGVLLLDNYTDRIQVLRNMVHCADLSNPTKPLGLYRQWTERIMEEFFRQGDRERERGMEISPMCDKHSASVERSQVGFIDFVVQPLWEAWAELVHPDGREMLRALHENREWFRLRAPPSPEPVPAPGSEPGTGTAPGTARFCFETALEPAPGTGTAPGTPRFCFETALEPGMEPGTEPGTGTPPGTLRIHFEPPPGTVPGSAPGSVPGTPPGSAPGTPPGTLQFYFEPVPEPSPGPGTVPGTPPGTLRFRSEPPPEPPPGPAPGTPPGAGAAPGPPRFRLEPPPGEDGEGREPPREG</sequence>
<feature type="compositionally biased region" description="Pro residues" evidence="11">
    <location>
        <begin position="678"/>
        <end position="688"/>
    </location>
</feature>
<feature type="binding site" evidence="9">
    <location>
        <position position="376"/>
    </location>
    <ligand>
        <name>Zn(2+)</name>
        <dbReference type="ChEBI" id="CHEBI:29105"/>
        <label>1</label>
    </ligand>
</feature>
<keyword evidence="12" id="KW-1133">Transmembrane helix</keyword>
<dbReference type="Gene3D" id="1.10.1300.10">
    <property type="entry name" value="3'5'-cyclic nucleotide phosphodiesterase, catalytic domain"/>
    <property type="match status" value="1"/>
</dbReference>
<feature type="binding site" evidence="9">
    <location>
        <position position="340"/>
    </location>
    <ligand>
        <name>Zn(2+)</name>
        <dbReference type="ChEBI" id="CHEBI:29105"/>
        <label>1</label>
    </ligand>
</feature>
<reference evidence="14" key="2">
    <citation type="submission" date="2025-09" db="UniProtKB">
        <authorList>
            <consortium name="Ensembl"/>
        </authorList>
    </citation>
    <scope>IDENTIFICATION</scope>
</reference>
<feature type="region of interest" description="Disordered" evidence="11">
    <location>
        <begin position="635"/>
        <end position="767"/>
    </location>
</feature>
<dbReference type="GO" id="GO:0046872">
    <property type="term" value="F:metal ion binding"/>
    <property type="evidence" value="ECO:0007669"/>
    <property type="project" value="UniProtKB-KW"/>
</dbReference>
<evidence type="ECO:0000256" key="3">
    <source>
        <dbReference type="ARBA" id="ARBA00022723"/>
    </source>
</evidence>
<name>A0A674HRZ5_TAEGU</name>
<organism evidence="14 15">
    <name type="scientific">Taeniopygia guttata</name>
    <name type="common">Zebra finch</name>
    <name type="synonym">Poephila guttata</name>
    <dbReference type="NCBI Taxonomy" id="59729"/>
    <lineage>
        <taxon>Eukaryota</taxon>
        <taxon>Metazoa</taxon>
        <taxon>Chordata</taxon>
        <taxon>Craniata</taxon>
        <taxon>Vertebrata</taxon>
        <taxon>Euteleostomi</taxon>
        <taxon>Archelosauria</taxon>
        <taxon>Archosauria</taxon>
        <taxon>Dinosauria</taxon>
        <taxon>Saurischia</taxon>
        <taxon>Theropoda</taxon>
        <taxon>Coelurosauria</taxon>
        <taxon>Aves</taxon>
        <taxon>Neognathae</taxon>
        <taxon>Neoaves</taxon>
        <taxon>Telluraves</taxon>
        <taxon>Australaves</taxon>
        <taxon>Passeriformes</taxon>
        <taxon>Passeroidea</taxon>
        <taxon>Estrildidae</taxon>
        <taxon>Estrildinae</taxon>
        <taxon>Taeniopygia</taxon>
    </lineage>
</organism>
<feature type="binding site" evidence="8">
    <location>
        <position position="545"/>
    </location>
    <ligand>
        <name>AMP</name>
        <dbReference type="ChEBI" id="CHEBI:456215"/>
    </ligand>
</feature>
<feature type="compositionally biased region" description="Pro residues" evidence="11">
    <location>
        <begin position="699"/>
        <end position="713"/>
    </location>
</feature>
<feature type="compositionally biased region" description="Pro residues" evidence="11">
    <location>
        <begin position="722"/>
        <end position="736"/>
    </location>
</feature>
<dbReference type="PROSITE" id="PS00126">
    <property type="entry name" value="PDEASE_I_1"/>
    <property type="match status" value="1"/>
</dbReference>
<feature type="compositionally biased region" description="Pro residues" evidence="11">
    <location>
        <begin position="587"/>
        <end position="597"/>
    </location>
</feature>
<comment type="pathway">
    <text evidence="1">Purine metabolism; 3',5'-cyclic AMP degradation; AMP from 3',5'-cyclic AMP: step 1/1.</text>
</comment>
<feature type="binding site" evidence="8">
    <location>
        <position position="494"/>
    </location>
    <ligand>
        <name>AMP</name>
        <dbReference type="ChEBI" id="CHEBI:456215"/>
    </ligand>
</feature>
<dbReference type="CDD" id="cd00077">
    <property type="entry name" value="HDc"/>
    <property type="match status" value="1"/>
</dbReference>
<feature type="compositionally biased region" description="Pro residues" evidence="11">
    <location>
        <begin position="743"/>
        <end position="753"/>
    </location>
</feature>
<dbReference type="PRINTS" id="PR00387">
    <property type="entry name" value="PDIESTERASE1"/>
</dbReference>
<dbReference type="Pfam" id="PF00233">
    <property type="entry name" value="PDEase_I"/>
    <property type="match status" value="1"/>
</dbReference>
<evidence type="ECO:0000256" key="11">
    <source>
        <dbReference type="SAM" id="MobiDB-lite"/>
    </source>
</evidence>
<dbReference type="Proteomes" id="UP000007754">
    <property type="component" value="Unplaced"/>
</dbReference>
<evidence type="ECO:0000256" key="1">
    <source>
        <dbReference type="ARBA" id="ARBA00004703"/>
    </source>
</evidence>
<keyword evidence="4 10" id="KW-0378">Hydrolase</keyword>
<feature type="region of interest" description="Disordered" evidence="11">
    <location>
        <begin position="585"/>
        <end position="608"/>
    </location>
</feature>
<evidence type="ECO:0000256" key="12">
    <source>
        <dbReference type="SAM" id="Phobius"/>
    </source>
</evidence>
<feature type="domain" description="PDEase" evidence="13">
    <location>
        <begin position="261"/>
        <end position="589"/>
    </location>
</feature>
<dbReference type="GeneTree" id="ENSGT00940000159788"/>
<dbReference type="GO" id="GO:0007165">
    <property type="term" value="P:signal transduction"/>
    <property type="evidence" value="ECO:0007669"/>
    <property type="project" value="InterPro"/>
</dbReference>
<evidence type="ECO:0000256" key="9">
    <source>
        <dbReference type="PIRSR" id="PIRSR623088-3"/>
    </source>
</evidence>
<dbReference type="FunFam" id="1.10.1300.10:FF:000001">
    <property type="entry name" value="Phosphodiesterase"/>
    <property type="match status" value="1"/>
</dbReference>
<feature type="binding site" evidence="9">
    <location>
        <position position="494"/>
    </location>
    <ligand>
        <name>Zn(2+)</name>
        <dbReference type="ChEBI" id="CHEBI:29105"/>
        <label>1</label>
    </ligand>
</feature>
<feature type="binding site" evidence="8">
    <location>
        <position position="377"/>
    </location>
    <ligand>
        <name>AMP</name>
        <dbReference type="ChEBI" id="CHEBI:456215"/>
    </ligand>
</feature>
<feature type="compositionally biased region" description="Low complexity" evidence="11">
    <location>
        <begin position="668"/>
        <end position="677"/>
    </location>
</feature>
<dbReference type="InterPro" id="IPR003607">
    <property type="entry name" value="HD/PDEase_dom"/>
</dbReference>
<dbReference type="AlphaFoldDB" id="A0A674HRZ5"/>
<feature type="transmembrane region" description="Helical" evidence="12">
    <location>
        <begin position="189"/>
        <end position="215"/>
    </location>
</feature>
<feature type="active site" description="Proton donor" evidence="7">
    <location>
        <position position="336"/>
    </location>
</feature>
<dbReference type="InterPro" id="IPR023088">
    <property type="entry name" value="PDEase"/>
</dbReference>
<evidence type="ECO:0000259" key="13">
    <source>
        <dbReference type="PROSITE" id="PS51845"/>
    </source>
</evidence>
<dbReference type="GO" id="GO:0004115">
    <property type="term" value="F:3',5'-cyclic-AMP phosphodiesterase activity"/>
    <property type="evidence" value="ECO:0007669"/>
    <property type="project" value="UniProtKB-EC"/>
</dbReference>
<evidence type="ECO:0000256" key="10">
    <source>
        <dbReference type="RuleBase" id="RU363067"/>
    </source>
</evidence>
<dbReference type="InterPro" id="IPR002073">
    <property type="entry name" value="PDEase_catalytic_dom"/>
</dbReference>
<dbReference type="InterPro" id="IPR036971">
    <property type="entry name" value="PDEase_catalytic_dom_sf"/>
</dbReference>
<accession>A0A674HRZ5</accession>
<reference evidence="14" key="1">
    <citation type="submission" date="2025-08" db="UniProtKB">
        <authorList>
            <consortium name="Ensembl"/>
        </authorList>
    </citation>
    <scope>IDENTIFICATION</scope>
</reference>
<comment type="catalytic activity">
    <reaction evidence="6">
        <text>3',5'-cyclic AMP + H2O = AMP + H(+)</text>
        <dbReference type="Rhea" id="RHEA:25277"/>
        <dbReference type="ChEBI" id="CHEBI:15377"/>
        <dbReference type="ChEBI" id="CHEBI:15378"/>
        <dbReference type="ChEBI" id="CHEBI:58165"/>
        <dbReference type="ChEBI" id="CHEBI:456215"/>
        <dbReference type="EC" id="3.1.4.53"/>
    </reaction>
    <physiologicalReaction direction="left-to-right" evidence="6">
        <dbReference type="Rhea" id="RHEA:25278"/>
    </physiologicalReaction>
</comment>
<comment type="cofactor">
    <cofactor evidence="10">
        <name>a divalent metal cation</name>
        <dbReference type="ChEBI" id="CHEBI:60240"/>
    </cofactor>
    <text evidence="10">Binds 2 divalent metal cations per subunit. Site 1 may preferentially bind zinc ions, while site 2 has a preference for magnesium and/or manganese ions.</text>
</comment>
<protein>
    <recommendedName>
        <fullName evidence="10">Phosphodiesterase</fullName>
        <ecNumber evidence="10">3.1.4.-</ecNumber>
    </recommendedName>
</protein>
<evidence type="ECO:0000256" key="7">
    <source>
        <dbReference type="PIRSR" id="PIRSR623088-1"/>
    </source>
</evidence>
<keyword evidence="5" id="KW-0114">cAMP</keyword>
<feature type="binding site" evidence="9">
    <location>
        <position position="377"/>
    </location>
    <ligand>
        <name>Zn(2+)</name>
        <dbReference type="ChEBI" id="CHEBI:29105"/>
        <label>2</label>
    </ligand>
</feature>
<feature type="binding site" evidence="8">
    <location>
        <begin position="336"/>
        <end position="340"/>
    </location>
    <ligand>
        <name>AMP</name>
        <dbReference type="ChEBI" id="CHEBI:456215"/>
    </ligand>
</feature>
<evidence type="ECO:0000313" key="15">
    <source>
        <dbReference type="Proteomes" id="UP000007754"/>
    </source>
</evidence>
<evidence type="ECO:0000256" key="5">
    <source>
        <dbReference type="ARBA" id="ARBA00023149"/>
    </source>
</evidence>
<evidence type="ECO:0000256" key="4">
    <source>
        <dbReference type="ARBA" id="ARBA00022801"/>
    </source>
</evidence>
<evidence type="ECO:0000256" key="8">
    <source>
        <dbReference type="PIRSR" id="PIRSR623088-2"/>
    </source>
</evidence>